<dbReference type="PANTHER" id="PTHR16453">
    <property type="entry name" value="WD40 DOMAIN-CONTAINING PROTEIN MIO FAMILY MEMBER"/>
    <property type="match status" value="1"/>
</dbReference>
<dbReference type="Proteomes" id="UP000192247">
    <property type="component" value="Unassembled WGS sequence"/>
</dbReference>
<organism evidence="2 3">
    <name type="scientific">Tropilaelaps mercedesae</name>
    <dbReference type="NCBI Taxonomy" id="418985"/>
    <lineage>
        <taxon>Eukaryota</taxon>
        <taxon>Metazoa</taxon>
        <taxon>Ecdysozoa</taxon>
        <taxon>Arthropoda</taxon>
        <taxon>Chelicerata</taxon>
        <taxon>Arachnida</taxon>
        <taxon>Acari</taxon>
        <taxon>Parasitiformes</taxon>
        <taxon>Mesostigmata</taxon>
        <taxon>Gamasina</taxon>
        <taxon>Dermanyssoidea</taxon>
        <taxon>Laelapidae</taxon>
        <taxon>Tropilaelaps</taxon>
    </lineage>
</organism>
<accession>A0A1V9X6E5</accession>
<sequence>MNRIRPYYEVCWSPKDTSKFLTANCEEIRLYEVVNLSSDGKVVLGASRLSENTAAKLIWKTSDIKGIRCIDWNPKPSHKGTLLAVGCENGEVVLSGYGTDDLSVRGLVLNAKLSSHQVRPCNDVRWHPRDLKLACAFERSRGECAVQVFDVEQLQRVDNSTDDSICCKPLVQFAHQEASQSVCFAPTESMYPSAVVCSTSGRKLRVFDLREGSTAAVTTVSGNTSAVHALTFDPYNANRLASVGTDSMCIWDLRNLTQPMIVVRDCAAQGISKLRWCPNRSNQLTAIRHDCSQLTLFTVRDMMQHPESAQDFHVTAVAVEQHTGTQAGSLHSERQHYHHHHHQQQQQHDHTVIRQLQPRGQLKLRSFSWHPEAENRMLIYDGEDEITDYTIIDQITLNWAPSSEIIWTHGKRLVHRLHERDALYTEIDPLAARVRRRALKGFGCVKNVCVHILIIKGSSSQPGKLQLDNNIKYLSCYDHPARRQAIALLSAIEGPYKGEDDWAQRAVAALFQLDMRKVMEYLEMPSKTDQDLNSALVALSISGYSEQKVSTLYFC</sequence>
<feature type="region of interest" description="Disordered" evidence="1">
    <location>
        <begin position="323"/>
        <end position="351"/>
    </location>
</feature>
<dbReference type="InterPro" id="IPR037593">
    <property type="entry name" value="MIOS/Sea4"/>
</dbReference>
<dbReference type="GO" id="GO:0005737">
    <property type="term" value="C:cytoplasm"/>
    <property type="evidence" value="ECO:0007669"/>
    <property type="project" value="TreeGrafter"/>
</dbReference>
<dbReference type="Pfam" id="PF21720">
    <property type="entry name" value="MIOS_WD40"/>
    <property type="match status" value="1"/>
</dbReference>
<dbReference type="PANTHER" id="PTHR16453:SF9">
    <property type="entry name" value="GATOR COMPLEX PROTEIN MIOS"/>
    <property type="match status" value="1"/>
</dbReference>
<dbReference type="InterPro" id="IPR001680">
    <property type="entry name" value="WD40_rpt"/>
</dbReference>
<dbReference type="InterPro" id="IPR015943">
    <property type="entry name" value="WD40/YVTN_repeat-like_dom_sf"/>
</dbReference>
<reference evidence="2 3" key="1">
    <citation type="journal article" date="2017" name="Gigascience">
        <title>Draft genome of the honey bee ectoparasitic mite, Tropilaelaps mercedesae, is shaped by the parasitic life history.</title>
        <authorList>
            <person name="Dong X."/>
            <person name="Armstrong S.D."/>
            <person name="Xia D."/>
            <person name="Makepeace B.L."/>
            <person name="Darby A.C."/>
            <person name="Kadowaki T."/>
        </authorList>
    </citation>
    <scope>NUCLEOTIDE SEQUENCE [LARGE SCALE GENOMIC DNA]</scope>
    <source>
        <strain evidence="2">Wuxi-XJTLU</strain>
    </source>
</reference>
<proteinExistence type="predicted"/>
<dbReference type="Gene3D" id="2.130.10.10">
    <property type="entry name" value="YVTN repeat-like/Quinoprotein amine dehydrogenase"/>
    <property type="match status" value="2"/>
</dbReference>
<dbReference type="SMART" id="SM00320">
    <property type="entry name" value="WD40"/>
    <property type="match status" value="4"/>
</dbReference>
<dbReference type="OrthoDB" id="6489634at2759"/>
<protein>
    <submittedName>
        <fullName evidence="2">WD repeat-containing protein mio-like</fullName>
    </submittedName>
</protein>
<evidence type="ECO:0000313" key="3">
    <source>
        <dbReference type="Proteomes" id="UP000192247"/>
    </source>
</evidence>
<gene>
    <name evidence="2" type="ORF">BIW11_01948</name>
</gene>
<dbReference type="InParanoid" id="A0A1V9X6E5"/>
<dbReference type="SUPFAM" id="SSF50978">
    <property type="entry name" value="WD40 repeat-like"/>
    <property type="match status" value="1"/>
</dbReference>
<evidence type="ECO:0000256" key="1">
    <source>
        <dbReference type="SAM" id="MobiDB-lite"/>
    </source>
</evidence>
<dbReference type="AlphaFoldDB" id="A0A1V9X6E5"/>
<dbReference type="STRING" id="418985.A0A1V9X6E5"/>
<dbReference type="InterPro" id="IPR036322">
    <property type="entry name" value="WD40_repeat_dom_sf"/>
</dbReference>
<keyword evidence="3" id="KW-1185">Reference proteome</keyword>
<evidence type="ECO:0000313" key="2">
    <source>
        <dbReference type="EMBL" id="OQR68842.1"/>
    </source>
</evidence>
<name>A0A1V9X6E5_9ACAR</name>
<dbReference type="EMBL" id="MNPL01023239">
    <property type="protein sequence ID" value="OQR68842.1"/>
    <property type="molecule type" value="Genomic_DNA"/>
</dbReference>
<comment type="caution">
    <text evidence="2">The sequence shown here is derived from an EMBL/GenBank/DDBJ whole genome shotgun (WGS) entry which is preliminary data.</text>
</comment>